<reference evidence="10 11" key="1">
    <citation type="journal article" date="2012" name="Genome Biol.">
        <title>The genome of the polar eukaryotic microalga coccomyxa subellipsoidea reveals traits of cold adaptation.</title>
        <authorList>
            <person name="Blanc G."/>
            <person name="Agarkova I."/>
            <person name="Grimwood J."/>
            <person name="Kuo A."/>
            <person name="Brueggeman A."/>
            <person name="Dunigan D."/>
            <person name="Gurnon J."/>
            <person name="Ladunga I."/>
            <person name="Lindquist E."/>
            <person name="Lucas S."/>
            <person name="Pangilinan J."/>
            <person name="Proschold T."/>
            <person name="Salamov A."/>
            <person name="Schmutz J."/>
            <person name="Weeks D."/>
            <person name="Yamada T."/>
            <person name="Claverie J.M."/>
            <person name="Grigoriev I."/>
            <person name="Van Etten J."/>
            <person name="Lomsadze A."/>
            <person name="Borodovsky M."/>
        </authorList>
    </citation>
    <scope>NUCLEOTIDE SEQUENCE [LARGE SCALE GENOMIC DNA]</scope>
    <source>
        <strain evidence="10 11">C-169</strain>
    </source>
</reference>
<feature type="domain" description="Major facilitator superfamily (MFS) profile" evidence="9">
    <location>
        <begin position="62"/>
        <end position="492"/>
    </location>
</feature>
<dbReference type="Gene3D" id="1.20.1250.20">
    <property type="entry name" value="MFS general substrate transporter like domains"/>
    <property type="match status" value="1"/>
</dbReference>
<feature type="transmembrane region" description="Helical" evidence="8">
    <location>
        <begin position="337"/>
        <end position="361"/>
    </location>
</feature>
<dbReference type="InterPro" id="IPR011701">
    <property type="entry name" value="MFS"/>
</dbReference>
<dbReference type="eggNOG" id="KOG1330">
    <property type="taxonomic scope" value="Eukaryota"/>
</dbReference>
<organism evidence="10 11">
    <name type="scientific">Coccomyxa subellipsoidea (strain C-169)</name>
    <name type="common">Green microalga</name>
    <dbReference type="NCBI Taxonomy" id="574566"/>
    <lineage>
        <taxon>Eukaryota</taxon>
        <taxon>Viridiplantae</taxon>
        <taxon>Chlorophyta</taxon>
        <taxon>core chlorophytes</taxon>
        <taxon>Trebouxiophyceae</taxon>
        <taxon>Trebouxiophyceae incertae sedis</taxon>
        <taxon>Coccomyxaceae</taxon>
        <taxon>Coccomyxa</taxon>
        <taxon>Coccomyxa subellipsoidea</taxon>
    </lineage>
</organism>
<feature type="transmembrane region" description="Helical" evidence="8">
    <location>
        <begin position="230"/>
        <end position="252"/>
    </location>
</feature>
<keyword evidence="11" id="KW-1185">Reference proteome</keyword>
<evidence type="ECO:0000256" key="6">
    <source>
        <dbReference type="ARBA" id="ARBA00024338"/>
    </source>
</evidence>
<feature type="region of interest" description="Disordered" evidence="7">
    <location>
        <begin position="1"/>
        <end position="45"/>
    </location>
</feature>
<comment type="caution">
    <text evidence="10">The sequence shown here is derived from an EMBL/GenBank/DDBJ whole genome shotgun (WGS) entry which is preliminary data.</text>
</comment>
<gene>
    <name evidence="10" type="ORF">COCSUDRAFT_22728</name>
</gene>
<dbReference type="RefSeq" id="XP_005650063.1">
    <property type="nucleotide sequence ID" value="XM_005650006.1"/>
</dbReference>
<dbReference type="SUPFAM" id="SSF103473">
    <property type="entry name" value="MFS general substrate transporter"/>
    <property type="match status" value="1"/>
</dbReference>
<dbReference type="GeneID" id="17043521"/>
<feature type="transmembrane region" description="Helical" evidence="8">
    <location>
        <begin position="62"/>
        <end position="80"/>
    </location>
</feature>
<dbReference type="KEGG" id="csl:COCSUDRAFT_22728"/>
<dbReference type="PROSITE" id="PS50850">
    <property type="entry name" value="MFS"/>
    <property type="match status" value="1"/>
</dbReference>
<accession>I0Z4F0</accession>
<proteinExistence type="inferred from homology"/>
<dbReference type="InterPro" id="IPR044770">
    <property type="entry name" value="MFS_spinster-like"/>
</dbReference>
<comment type="similarity">
    <text evidence="6">Belongs to the major facilitator superfamily. Spinster (TC 2.A.1.49) family.</text>
</comment>
<feature type="transmembrane region" description="Helical" evidence="8">
    <location>
        <begin position="114"/>
        <end position="135"/>
    </location>
</feature>
<dbReference type="InterPro" id="IPR036259">
    <property type="entry name" value="MFS_trans_sf"/>
</dbReference>
<evidence type="ECO:0000313" key="11">
    <source>
        <dbReference type="Proteomes" id="UP000007264"/>
    </source>
</evidence>
<feature type="transmembrane region" description="Helical" evidence="8">
    <location>
        <begin position="398"/>
        <end position="420"/>
    </location>
</feature>
<dbReference type="GO" id="GO:0022857">
    <property type="term" value="F:transmembrane transporter activity"/>
    <property type="evidence" value="ECO:0007669"/>
    <property type="project" value="InterPro"/>
</dbReference>
<keyword evidence="4 8" id="KW-1133">Transmembrane helix</keyword>
<dbReference type="Proteomes" id="UP000007264">
    <property type="component" value="Unassembled WGS sequence"/>
</dbReference>
<feature type="transmembrane region" description="Helical" evidence="8">
    <location>
        <begin position="467"/>
        <end position="487"/>
    </location>
</feature>
<evidence type="ECO:0000256" key="3">
    <source>
        <dbReference type="ARBA" id="ARBA00022692"/>
    </source>
</evidence>
<evidence type="ECO:0000313" key="10">
    <source>
        <dbReference type="EMBL" id="EIE25519.1"/>
    </source>
</evidence>
<evidence type="ECO:0000256" key="2">
    <source>
        <dbReference type="ARBA" id="ARBA00022448"/>
    </source>
</evidence>
<dbReference type="OrthoDB" id="548622at2759"/>
<dbReference type="EMBL" id="AGSI01000004">
    <property type="protein sequence ID" value="EIE25519.1"/>
    <property type="molecule type" value="Genomic_DNA"/>
</dbReference>
<keyword evidence="5 8" id="KW-0472">Membrane</keyword>
<feature type="transmembrane region" description="Helical" evidence="8">
    <location>
        <begin position="205"/>
        <end position="224"/>
    </location>
</feature>
<dbReference type="InterPro" id="IPR020846">
    <property type="entry name" value="MFS_dom"/>
</dbReference>
<name>I0Z4F0_COCSC</name>
<feature type="transmembrane region" description="Helical" evidence="8">
    <location>
        <begin position="147"/>
        <end position="164"/>
    </location>
</feature>
<feature type="transmembrane region" description="Helical" evidence="8">
    <location>
        <begin position="373"/>
        <end position="392"/>
    </location>
</feature>
<dbReference type="GO" id="GO:0016020">
    <property type="term" value="C:membrane"/>
    <property type="evidence" value="ECO:0007669"/>
    <property type="project" value="UniProtKB-SubCell"/>
</dbReference>
<sequence length="513" mass="55369">MVLLNSAPDCSEFAPSRKESADGCGSESASAGKEACRGSETSGGASVDGDVPMPWWYTPKRLLALYCFVWFLVYVDMGLLSSNGVTGTSSTDPSNTSKDATSQGGMQRDFQLTYAQLGLLPAMFMAGLMVSCLVFNELCNYVNSFRLIGVGLGMWMLGAIFTGVSQNFGFLLFARIFMGAGEASVMTLTGPFIDDVAPPASKARWFAWLSLFPSLGVAVGYLYGNLATIINWRICFYIEAAVALPVVLFCLFATPVRLRGKEEQTSTSSVEKTPKLKWGARFLDAWKDLGKELKVLHRQPVFLANAWGFVPVQACLGVFTFWGPKAAKEILRADEDVISYLLGGITVGTAVVGTIGGGWLLDRVGSSLRNAMTIQLCASIVALIFSLLAFLTSPSLPVFAPLLTIGLLGVFVTTAPLYAVSMWTVPVPMRPVGQAYQVIIMHLFGDVPSPPIIGAIQGRLLNWRTSMAIIVATLGISISCYLFGALYSPRAVDYREERTSEGSKDEEAHKVES</sequence>
<dbReference type="PANTHER" id="PTHR23505">
    <property type="entry name" value="SPINSTER"/>
    <property type="match status" value="1"/>
</dbReference>
<feature type="transmembrane region" description="Helical" evidence="8">
    <location>
        <begin position="301"/>
        <end position="322"/>
    </location>
</feature>
<dbReference type="PANTHER" id="PTHR23505:SF79">
    <property type="entry name" value="PROTEIN SPINSTER"/>
    <property type="match status" value="1"/>
</dbReference>
<protein>
    <submittedName>
        <fullName evidence="10">MFS general substrate transporter</fullName>
    </submittedName>
</protein>
<evidence type="ECO:0000256" key="7">
    <source>
        <dbReference type="SAM" id="MobiDB-lite"/>
    </source>
</evidence>
<evidence type="ECO:0000256" key="8">
    <source>
        <dbReference type="SAM" id="Phobius"/>
    </source>
</evidence>
<evidence type="ECO:0000259" key="9">
    <source>
        <dbReference type="PROSITE" id="PS50850"/>
    </source>
</evidence>
<dbReference type="AlphaFoldDB" id="I0Z4F0"/>
<evidence type="ECO:0000256" key="5">
    <source>
        <dbReference type="ARBA" id="ARBA00023136"/>
    </source>
</evidence>
<evidence type="ECO:0000256" key="4">
    <source>
        <dbReference type="ARBA" id="ARBA00022989"/>
    </source>
</evidence>
<comment type="subcellular location">
    <subcellularLocation>
        <location evidence="1">Membrane</location>
        <topology evidence="1">Multi-pass membrane protein</topology>
    </subcellularLocation>
</comment>
<keyword evidence="3 8" id="KW-0812">Transmembrane</keyword>
<dbReference type="Pfam" id="PF07690">
    <property type="entry name" value="MFS_1"/>
    <property type="match status" value="1"/>
</dbReference>
<evidence type="ECO:0000256" key="1">
    <source>
        <dbReference type="ARBA" id="ARBA00004141"/>
    </source>
</evidence>
<keyword evidence="2" id="KW-0813">Transport</keyword>